<organism evidence="1">
    <name type="scientific">marine sediment metagenome</name>
    <dbReference type="NCBI Taxonomy" id="412755"/>
    <lineage>
        <taxon>unclassified sequences</taxon>
        <taxon>metagenomes</taxon>
        <taxon>ecological metagenomes</taxon>
    </lineage>
</organism>
<gene>
    <name evidence="1" type="ORF">S01H1_57187</name>
</gene>
<evidence type="ECO:0000313" key="1">
    <source>
        <dbReference type="EMBL" id="GAG24595.1"/>
    </source>
</evidence>
<dbReference type="EMBL" id="BARS01037287">
    <property type="protein sequence ID" value="GAG24595.1"/>
    <property type="molecule type" value="Genomic_DNA"/>
</dbReference>
<feature type="non-terminal residue" evidence="1">
    <location>
        <position position="52"/>
    </location>
</feature>
<dbReference type="AlphaFoldDB" id="X0W234"/>
<reference evidence="1" key="1">
    <citation type="journal article" date="2014" name="Front. Microbiol.">
        <title>High frequency of phylogenetically diverse reductive dehalogenase-homologous genes in deep subseafloor sedimentary metagenomes.</title>
        <authorList>
            <person name="Kawai M."/>
            <person name="Futagami T."/>
            <person name="Toyoda A."/>
            <person name="Takaki Y."/>
            <person name="Nishi S."/>
            <person name="Hori S."/>
            <person name="Arai W."/>
            <person name="Tsubouchi T."/>
            <person name="Morono Y."/>
            <person name="Uchiyama I."/>
            <person name="Ito T."/>
            <person name="Fujiyama A."/>
            <person name="Inagaki F."/>
            <person name="Takami H."/>
        </authorList>
    </citation>
    <scope>NUCLEOTIDE SEQUENCE</scope>
    <source>
        <strain evidence="1">Expedition CK06-06</strain>
    </source>
</reference>
<sequence>MSDVKFDLKPVEEKPRRKYRTGSKYDAVLDAFMKGAAELVEVSVEDKEANYL</sequence>
<proteinExistence type="predicted"/>
<protein>
    <submittedName>
        <fullName evidence="1">Uncharacterized protein</fullName>
    </submittedName>
</protein>
<accession>X0W234</accession>
<comment type="caution">
    <text evidence="1">The sequence shown here is derived from an EMBL/GenBank/DDBJ whole genome shotgun (WGS) entry which is preliminary data.</text>
</comment>
<name>X0W234_9ZZZZ</name>